<name>A0A845Q7D3_9HYPH</name>
<gene>
    <name evidence="1" type="ORF">GTQ45_01995</name>
</gene>
<accession>A0A845Q7D3</accession>
<evidence type="ECO:0000313" key="1">
    <source>
        <dbReference type="EMBL" id="NBG94503.1"/>
    </source>
</evidence>
<proteinExistence type="predicted"/>
<dbReference type="Proteomes" id="UP000470384">
    <property type="component" value="Unassembled WGS sequence"/>
</dbReference>
<sequence>MDDYYQRRQREVGKDLYNKFATMDAAQAEAFYKEQRETIGDRYIAALDRQYGLRKAYREYNALAADLKAGNIDLETTSLQDLINQQMQASLSSSPSEWFADGYRSVMAEIVPQMQVAEQEYRAQRLRNEADQNFFQIGVDLIEQGVEFGSDPASVNEAVRAMYGEFGPGTDLNMSNRRMDELVLDMAAWAADQGHDGVVDALLNSPRTGKNGESVPALSKVRSHADRVDTILKTAEARRNERMAEENFGFIVDLYRNAAEGLDVEGVIEANQGLVEDLLSPKQVAGLIGTAQAKREAIAKAAAEAAAEQHARNSLTLEVTALTSQVLADPSSIHSVGAVEVPLPNGKTASLTKNETVEMVLDGVRRSLGITEGFSPTENPEVAARYTQFLQQSGYVDQRLKSVMRVAPNTFGMKNLAEGNVPSVLADAVSWYEMMDANGARALASQYLDEKTQRFYDTVMLNEQTVAVGDRTQAIALAAQARMNSATLTDTQLDNPSRSEMNDYVNSLKSKMTGWFWDEEPKNSVYLERLVQKTARGYLLEGWDKEMAYERAVDVVADTHQVVNGVAINKTNVRVPSNIEDLSAFAARRFVDSGLGDAFGVEDPDDLVLIPRHQGQQTAWVLVNKETLMPVPTVSRPLGAVVEGGEEVPLLAGSFTQKQLDYLESARKQQAIENVEETRVFDLTDMGAAREQVRGLPIEALENLRKSALYQGEIKDIVDQEIARRGG</sequence>
<protein>
    <submittedName>
        <fullName evidence="1">Uncharacterized protein</fullName>
    </submittedName>
</protein>
<reference evidence="1 2" key="1">
    <citation type="journal article" date="2016" name="Int. J. Syst. Evol. Microbiol.">
        <title>Pyruvatibacter mobilis gen. nov., sp. nov., a marine bacterium from the culture broth of Picochlorum sp. 122.</title>
        <authorList>
            <person name="Wang G."/>
            <person name="Tang M."/>
            <person name="Wu H."/>
            <person name="Dai S."/>
            <person name="Li T."/>
            <person name="Chen C."/>
            <person name="He H."/>
            <person name="Fan J."/>
            <person name="Xiang W."/>
            <person name="Li X."/>
        </authorList>
    </citation>
    <scope>NUCLEOTIDE SEQUENCE [LARGE SCALE GENOMIC DNA]</scope>
    <source>
        <strain evidence="1 2">GYP-11</strain>
    </source>
</reference>
<dbReference type="OrthoDB" id="9807558at2"/>
<organism evidence="1 2">
    <name type="scientific">Pyruvatibacter mobilis</name>
    <dbReference type="NCBI Taxonomy" id="1712261"/>
    <lineage>
        <taxon>Bacteria</taxon>
        <taxon>Pseudomonadati</taxon>
        <taxon>Pseudomonadota</taxon>
        <taxon>Alphaproteobacteria</taxon>
        <taxon>Hyphomicrobiales</taxon>
        <taxon>Parvibaculaceae</taxon>
        <taxon>Pyruvatibacter</taxon>
    </lineage>
</organism>
<evidence type="ECO:0000313" key="2">
    <source>
        <dbReference type="Proteomes" id="UP000470384"/>
    </source>
</evidence>
<dbReference type="EMBL" id="WXYQ01000001">
    <property type="protein sequence ID" value="NBG94503.1"/>
    <property type="molecule type" value="Genomic_DNA"/>
</dbReference>
<dbReference type="RefSeq" id="WP_160586592.1">
    <property type="nucleotide sequence ID" value="NZ_BMHN01000001.1"/>
</dbReference>
<keyword evidence="2" id="KW-1185">Reference proteome</keyword>
<dbReference type="AlphaFoldDB" id="A0A845Q7D3"/>
<comment type="caution">
    <text evidence="1">The sequence shown here is derived from an EMBL/GenBank/DDBJ whole genome shotgun (WGS) entry which is preliminary data.</text>
</comment>